<evidence type="ECO:0008006" key="3">
    <source>
        <dbReference type="Google" id="ProtNLM"/>
    </source>
</evidence>
<dbReference type="GO" id="GO:0016788">
    <property type="term" value="F:hydrolase activity, acting on ester bonds"/>
    <property type="evidence" value="ECO:0007669"/>
    <property type="project" value="UniProtKB-ARBA"/>
</dbReference>
<organism evidence="1 2">
    <name type="scientific">Sulfitobacter sediminilitoris</name>
    <dbReference type="NCBI Taxonomy" id="2698830"/>
    <lineage>
        <taxon>Bacteria</taxon>
        <taxon>Pseudomonadati</taxon>
        <taxon>Pseudomonadota</taxon>
        <taxon>Alphaproteobacteria</taxon>
        <taxon>Rhodobacterales</taxon>
        <taxon>Roseobacteraceae</taxon>
        <taxon>Sulfitobacter</taxon>
    </lineage>
</organism>
<gene>
    <name evidence="1" type="ORF">GV827_02240</name>
</gene>
<comment type="caution">
    <text evidence="1">The sequence shown here is derived from an EMBL/GenBank/DDBJ whole genome shotgun (WGS) entry which is preliminary data.</text>
</comment>
<dbReference type="AlphaFoldDB" id="A0A6P0C9M6"/>
<dbReference type="Proteomes" id="UP000468591">
    <property type="component" value="Unassembled WGS sequence"/>
</dbReference>
<name>A0A6P0C9M6_9RHOB</name>
<evidence type="ECO:0000313" key="1">
    <source>
        <dbReference type="EMBL" id="NEK21223.1"/>
    </source>
</evidence>
<proteinExistence type="predicted"/>
<reference evidence="1 2" key="1">
    <citation type="submission" date="2020-01" db="EMBL/GenBank/DDBJ databases">
        <title>Sulfitobacter sediminilitoris sp. nov., isolated from a tidal flat.</title>
        <authorList>
            <person name="Park S."/>
            <person name="Yoon J.-H."/>
        </authorList>
    </citation>
    <scope>NUCLEOTIDE SEQUENCE [LARGE SCALE GENOMIC DNA]</scope>
    <source>
        <strain evidence="1 2">JBTF-M27</strain>
    </source>
</reference>
<dbReference type="EMBL" id="JAABNT010000001">
    <property type="protein sequence ID" value="NEK21223.1"/>
    <property type="molecule type" value="Genomic_DNA"/>
</dbReference>
<evidence type="ECO:0000313" key="2">
    <source>
        <dbReference type="Proteomes" id="UP000468591"/>
    </source>
</evidence>
<dbReference type="RefSeq" id="WP_164352050.1">
    <property type="nucleotide sequence ID" value="NZ_JAABNT010000001.1"/>
</dbReference>
<keyword evidence="2" id="KW-1185">Reference proteome</keyword>
<accession>A0A6P0C9M6</accession>
<protein>
    <recommendedName>
        <fullName evidence="3">SGNH/GDSL hydrolase family protein</fullName>
    </recommendedName>
</protein>
<dbReference type="InterPro" id="IPR036514">
    <property type="entry name" value="SGNH_hydro_sf"/>
</dbReference>
<dbReference type="Gene3D" id="3.40.50.1110">
    <property type="entry name" value="SGNH hydrolase"/>
    <property type="match status" value="1"/>
</dbReference>
<sequence length="314" mass="34859">MPPFTRRAVLGVLALAGAYGAYRVITRRQQIAAAEALYATPLSKPSGALNVYHLGHSLVGRDIPAMLAQLAGEGHRYDSQLGWGTSLKEHWEPNLAINGFDQENAHPRFRPAKEALGSGEYDCVVLTEMVEIADAIRYHDSAEYLARWAGLAWGANPDTRIYLYETWHHTDDGNGWLYRIDRDLRKYWQDKIKYPALLSGDAPIHLIPAGQVKAAFVRAVEEQGGIAEVSEVHDLFAKREDGTPDTIHFNDLGAYLVALTHYAVLYHRSPVGLPRQLDRADGTPARAPSPEVAALMQRIVWNVVQRHPETGVAV</sequence>